<evidence type="ECO:0000259" key="12">
    <source>
        <dbReference type="Pfam" id="PF03416"/>
    </source>
</evidence>
<keyword evidence="6 11" id="KW-0378">Hydrolase</keyword>
<proteinExistence type="inferred from homology"/>
<accession>A0A834XPB0</accession>
<dbReference type="Proteomes" id="UP000639338">
    <property type="component" value="Unassembled WGS sequence"/>
</dbReference>
<dbReference type="GO" id="GO:0019786">
    <property type="term" value="F:protein-phosphatidylethanolamide deconjugating activity"/>
    <property type="evidence" value="ECO:0007669"/>
    <property type="project" value="InterPro"/>
</dbReference>
<evidence type="ECO:0000256" key="10">
    <source>
        <dbReference type="ARBA" id="ARBA00029362"/>
    </source>
</evidence>
<dbReference type="InterPro" id="IPR005078">
    <property type="entry name" value="Peptidase_C54"/>
</dbReference>
<dbReference type="EC" id="3.4.22.-" evidence="11"/>
<evidence type="ECO:0000256" key="6">
    <source>
        <dbReference type="ARBA" id="ARBA00022801"/>
    </source>
</evidence>
<dbReference type="OrthoDB" id="2960936at2759"/>
<dbReference type="AlphaFoldDB" id="A0A834XPB0"/>
<keyword evidence="9 11" id="KW-0072">Autophagy</keyword>
<evidence type="ECO:0000256" key="11">
    <source>
        <dbReference type="RuleBase" id="RU363115"/>
    </source>
</evidence>
<protein>
    <recommendedName>
        <fullName evidence="11">Cysteine protease</fullName>
        <ecNumber evidence="11">3.4.22.-</ecNumber>
    </recommendedName>
</protein>
<evidence type="ECO:0000313" key="13">
    <source>
        <dbReference type="EMBL" id="KAF7989152.1"/>
    </source>
</evidence>
<evidence type="ECO:0000256" key="7">
    <source>
        <dbReference type="ARBA" id="ARBA00022807"/>
    </source>
</evidence>
<evidence type="ECO:0000256" key="8">
    <source>
        <dbReference type="ARBA" id="ARBA00022927"/>
    </source>
</evidence>
<dbReference type="GO" id="GO:0035973">
    <property type="term" value="P:aggrephagy"/>
    <property type="evidence" value="ECO:0007669"/>
    <property type="project" value="TreeGrafter"/>
</dbReference>
<dbReference type="InterPro" id="IPR046792">
    <property type="entry name" value="Peptidase_C54_cat"/>
</dbReference>
<evidence type="ECO:0000256" key="3">
    <source>
        <dbReference type="ARBA" id="ARBA00022448"/>
    </source>
</evidence>
<evidence type="ECO:0000256" key="4">
    <source>
        <dbReference type="ARBA" id="ARBA00022490"/>
    </source>
</evidence>
<sequence length="158" mass="17798">MNGQFKASKDRLEEKVTLGASTSKRAGDWYEPASVAHLLSQAFNTASLMYNEFNNFAVYVAQYCAFCLDDVKKLCQLPDVLLSLDVCIGVIGGRHFIGHQEDKLIHLDSHYCQEAVDFLVPPNQKVDYPMFLFCEGSGDDLRHVYEDKPLSVPDVLFN</sequence>
<evidence type="ECO:0000256" key="9">
    <source>
        <dbReference type="ARBA" id="ARBA00023006"/>
    </source>
</evidence>
<dbReference type="PANTHER" id="PTHR22624:SF52">
    <property type="entry name" value="CYSTEINE PROTEASE"/>
    <property type="match status" value="1"/>
</dbReference>
<comment type="similarity">
    <text evidence="2 11">Belongs to the peptidase C54 family.</text>
</comment>
<name>A0A834XPB0_APHGI</name>
<dbReference type="GO" id="GO:0004197">
    <property type="term" value="F:cysteine-type endopeptidase activity"/>
    <property type="evidence" value="ECO:0007669"/>
    <property type="project" value="TreeGrafter"/>
</dbReference>
<dbReference type="GO" id="GO:0005737">
    <property type="term" value="C:cytoplasm"/>
    <property type="evidence" value="ECO:0007669"/>
    <property type="project" value="UniProtKB-SubCell"/>
</dbReference>
<dbReference type="PANTHER" id="PTHR22624">
    <property type="entry name" value="CYSTEINE PROTEASE ATG4"/>
    <property type="match status" value="1"/>
</dbReference>
<dbReference type="EMBL" id="JACMRX010000005">
    <property type="protein sequence ID" value="KAF7989152.1"/>
    <property type="molecule type" value="Genomic_DNA"/>
</dbReference>
<keyword evidence="8 11" id="KW-0653">Protein transport</keyword>
<feature type="domain" description="Peptidase C54 catalytic" evidence="12">
    <location>
        <begin position="81"/>
        <end position="117"/>
    </location>
</feature>
<dbReference type="GO" id="GO:0016485">
    <property type="term" value="P:protein processing"/>
    <property type="evidence" value="ECO:0007669"/>
    <property type="project" value="TreeGrafter"/>
</dbReference>
<dbReference type="SUPFAM" id="SSF54001">
    <property type="entry name" value="Cysteine proteinases"/>
    <property type="match status" value="1"/>
</dbReference>
<evidence type="ECO:0000256" key="5">
    <source>
        <dbReference type="ARBA" id="ARBA00022670"/>
    </source>
</evidence>
<dbReference type="InterPro" id="IPR038765">
    <property type="entry name" value="Papain-like_cys_pep_sf"/>
</dbReference>
<keyword evidence="4 11" id="KW-0963">Cytoplasm</keyword>
<comment type="function">
    <text evidence="11">Cysteine protease that plays a key role in autophagy by mediating both proteolytic activation and delipidation of ATG8 family proteins.</text>
</comment>
<organism evidence="13 14">
    <name type="scientific">Aphidius gifuensis</name>
    <name type="common">Parasitoid wasp</name>
    <dbReference type="NCBI Taxonomy" id="684658"/>
    <lineage>
        <taxon>Eukaryota</taxon>
        <taxon>Metazoa</taxon>
        <taxon>Ecdysozoa</taxon>
        <taxon>Arthropoda</taxon>
        <taxon>Hexapoda</taxon>
        <taxon>Insecta</taxon>
        <taxon>Pterygota</taxon>
        <taxon>Neoptera</taxon>
        <taxon>Endopterygota</taxon>
        <taxon>Hymenoptera</taxon>
        <taxon>Apocrita</taxon>
        <taxon>Ichneumonoidea</taxon>
        <taxon>Braconidae</taxon>
        <taxon>Aphidiinae</taxon>
        <taxon>Aphidius</taxon>
    </lineage>
</organism>
<gene>
    <name evidence="13" type="ORF">HCN44_007462</name>
</gene>
<keyword evidence="14" id="KW-1185">Reference proteome</keyword>
<keyword evidence="3" id="KW-0813">Transport</keyword>
<reference evidence="13 14" key="1">
    <citation type="submission" date="2020-08" db="EMBL/GenBank/DDBJ databases">
        <title>Aphidius gifuensis genome sequencing and assembly.</title>
        <authorList>
            <person name="Du Z."/>
        </authorList>
    </citation>
    <scope>NUCLEOTIDE SEQUENCE [LARGE SCALE GENOMIC DNA]</scope>
    <source>
        <strain evidence="13">YNYX2018</strain>
        <tissue evidence="13">Adults</tissue>
    </source>
</reference>
<evidence type="ECO:0000256" key="2">
    <source>
        <dbReference type="ARBA" id="ARBA00010958"/>
    </source>
</evidence>
<evidence type="ECO:0000256" key="1">
    <source>
        <dbReference type="ARBA" id="ARBA00004496"/>
    </source>
</evidence>
<dbReference type="Pfam" id="PF03416">
    <property type="entry name" value="Peptidase_C54"/>
    <property type="match status" value="1"/>
</dbReference>
<comment type="subcellular location">
    <subcellularLocation>
        <location evidence="1 11">Cytoplasm</location>
    </subcellularLocation>
</comment>
<dbReference type="GO" id="GO:0015031">
    <property type="term" value="P:protein transport"/>
    <property type="evidence" value="ECO:0007669"/>
    <property type="project" value="UniProtKB-KW"/>
</dbReference>
<dbReference type="GO" id="GO:0000423">
    <property type="term" value="P:mitophagy"/>
    <property type="evidence" value="ECO:0007669"/>
    <property type="project" value="TreeGrafter"/>
</dbReference>
<comment type="catalytic activity">
    <reaction evidence="10">
        <text>[protein]-C-terminal L-amino acid-glycyl-phosphatidylethanolamide + H2O = [protein]-C-terminal L-amino acid-glycine + a 1,2-diacyl-sn-glycero-3-phosphoethanolamine</text>
        <dbReference type="Rhea" id="RHEA:67548"/>
        <dbReference type="Rhea" id="RHEA-COMP:17323"/>
        <dbReference type="Rhea" id="RHEA-COMP:17324"/>
        <dbReference type="ChEBI" id="CHEBI:15377"/>
        <dbReference type="ChEBI" id="CHEBI:64612"/>
        <dbReference type="ChEBI" id="CHEBI:172940"/>
        <dbReference type="ChEBI" id="CHEBI:172941"/>
    </reaction>
    <physiologicalReaction direction="left-to-right" evidence="10">
        <dbReference type="Rhea" id="RHEA:67549"/>
    </physiologicalReaction>
</comment>
<evidence type="ECO:0000313" key="14">
    <source>
        <dbReference type="Proteomes" id="UP000639338"/>
    </source>
</evidence>
<dbReference type="GO" id="GO:0034727">
    <property type="term" value="P:piecemeal microautophagy of the nucleus"/>
    <property type="evidence" value="ECO:0007669"/>
    <property type="project" value="TreeGrafter"/>
</dbReference>
<keyword evidence="7" id="KW-0788">Thiol protease</keyword>
<dbReference type="GO" id="GO:0000045">
    <property type="term" value="P:autophagosome assembly"/>
    <property type="evidence" value="ECO:0007669"/>
    <property type="project" value="TreeGrafter"/>
</dbReference>
<comment type="caution">
    <text evidence="13">The sequence shown here is derived from an EMBL/GenBank/DDBJ whole genome shotgun (WGS) entry which is preliminary data.</text>
</comment>
<keyword evidence="5 11" id="KW-0645">Protease</keyword>